<gene>
    <name evidence="1" type="ORF">TrCOL_g2370</name>
</gene>
<dbReference type="GO" id="GO:0070476">
    <property type="term" value="P:rRNA (guanine-N7)-methylation"/>
    <property type="evidence" value="ECO:0007669"/>
    <property type="project" value="TreeGrafter"/>
</dbReference>
<organism evidence="1 2">
    <name type="scientific">Triparma columacea</name>
    <dbReference type="NCBI Taxonomy" id="722753"/>
    <lineage>
        <taxon>Eukaryota</taxon>
        <taxon>Sar</taxon>
        <taxon>Stramenopiles</taxon>
        <taxon>Ochrophyta</taxon>
        <taxon>Bolidophyceae</taxon>
        <taxon>Parmales</taxon>
        <taxon>Triparmaceae</taxon>
        <taxon>Triparma</taxon>
    </lineage>
</organism>
<evidence type="ECO:0000313" key="1">
    <source>
        <dbReference type="EMBL" id="GMI44587.1"/>
    </source>
</evidence>
<dbReference type="InterPro" id="IPR039127">
    <property type="entry name" value="Trm112"/>
</dbReference>
<dbReference type="Proteomes" id="UP001165065">
    <property type="component" value="Unassembled WGS sequence"/>
</dbReference>
<dbReference type="Gene3D" id="2.20.25.10">
    <property type="match status" value="1"/>
</dbReference>
<dbReference type="GO" id="GO:0046982">
    <property type="term" value="F:protein heterodimerization activity"/>
    <property type="evidence" value="ECO:0007669"/>
    <property type="project" value="InterPro"/>
</dbReference>
<evidence type="ECO:0008006" key="3">
    <source>
        <dbReference type="Google" id="ProtNLM"/>
    </source>
</evidence>
<dbReference type="PANTHER" id="PTHR12773">
    <property type="entry name" value="UPF0315 PROTEIN-RELATED"/>
    <property type="match status" value="1"/>
</dbReference>
<dbReference type="OrthoDB" id="2187549at2759"/>
<keyword evidence="2" id="KW-1185">Reference proteome</keyword>
<dbReference type="PANTHER" id="PTHR12773:SF0">
    <property type="entry name" value="MULTIFUNCTIONAL METHYLTRANSFERASE SUBUNIT TRM112-LIKE PROTEIN"/>
    <property type="match status" value="1"/>
</dbReference>
<evidence type="ECO:0000313" key="2">
    <source>
        <dbReference type="Proteomes" id="UP001165065"/>
    </source>
</evidence>
<sequence>MKLLSHNILRNNSSGVGNSVTGGYPLKITANEVRVTDNEYNELFTKNVLATTVDWKVLVEAATSIGITTLPAALTPSLLSDSSFLQAVHHILVNVHVVEGVLKCPDSGREFTIKDGIVDVMLEEEECVNVKI</sequence>
<name>A0A9W7GFS2_9STRA</name>
<proteinExistence type="predicted"/>
<dbReference type="GO" id="GO:0030488">
    <property type="term" value="P:tRNA methylation"/>
    <property type="evidence" value="ECO:0007669"/>
    <property type="project" value="TreeGrafter"/>
</dbReference>
<comment type="caution">
    <text evidence="1">The sequence shown here is derived from an EMBL/GenBank/DDBJ whole genome shotgun (WGS) entry which is preliminary data.</text>
</comment>
<dbReference type="AlphaFoldDB" id="A0A9W7GFS2"/>
<dbReference type="EMBL" id="BRYA01000220">
    <property type="protein sequence ID" value="GMI44587.1"/>
    <property type="molecule type" value="Genomic_DNA"/>
</dbReference>
<reference evidence="2" key="1">
    <citation type="journal article" date="2023" name="Commun. Biol.">
        <title>Genome analysis of Parmales, the sister group of diatoms, reveals the evolutionary specialization of diatoms from phago-mixotrophs to photoautotrophs.</title>
        <authorList>
            <person name="Ban H."/>
            <person name="Sato S."/>
            <person name="Yoshikawa S."/>
            <person name="Yamada K."/>
            <person name="Nakamura Y."/>
            <person name="Ichinomiya M."/>
            <person name="Sato N."/>
            <person name="Blanc-Mathieu R."/>
            <person name="Endo H."/>
            <person name="Kuwata A."/>
            <person name="Ogata H."/>
        </authorList>
    </citation>
    <scope>NUCLEOTIDE SEQUENCE [LARGE SCALE GENOMIC DNA]</scope>
</reference>
<protein>
    <recommendedName>
        <fullName evidence="3">Multifunctional methyltransferase subunit TRM112-like protein</fullName>
    </recommendedName>
</protein>
<accession>A0A9W7GFS2</accession>